<evidence type="ECO:0000259" key="10">
    <source>
        <dbReference type="SMART" id="SM00478"/>
    </source>
</evidence>
<dbReference type="InterPro" id="IPR011257">
    <property type="entry name" value="DNA_glycosylase"/>
</dbReference>
<dbReference type="Gene3D" id="3.30.310.260">
    <property type="match status" value="1"/>
</dbReference>
<comment type="catalytic activity">
    <reaction evidence="9">
        <text>2'-deoxyribonucleotide-(2'-deoxyribose 5'-phosphate)-2'-deoxyribonucleotide-DNA = a 3'-end 2'-deoxyribonucleotide-(2,3-dehydro-2,3-deoxyribose 5'-phosphate)-DNA + a 5'-end 5'-phospho-2'-deoxyribonucleoside-DNA + H(+)</text>
        <dbReference type="Rhea" id="RHEA:66592"/>
        <dbReference type="Rhea" id="RHEA-COMP:13180"/>
        <dbReference type="Rhea" id="RHEA-COMP:16897"/>
        <dbReference type="Rhea" id="RHEA-COMP:17067"/>
        <dbReference type="ChEBI" id="CHEBI:15378"/>
        <dbReference type="ChEBI" id="CHEBI:136412"/>
        <dbReference type="ChEBI" id="CHEBI:157695"/>
        <dbReference type="ChEBI" id="CHEBI:167181"/>
        <dbReference type="EC" id="4.2.99.18"/>
    </reaction>
</comment>
<dbReference type="InterPro" id="IPR023170">
    <property type="entry name" value="HhH_base_excis_C"/>
</dbReference>
<evidence type="ECO:0000313" key="12">
    <source>
        <dbReference type="Proteomes" id="UP000186940"/>
    </source>
</evidence>
<dbReference type="GO" id="GO:0140078">
    <property type="term" value="F:class I DNA-(apurinic or apyrimidinic site) endonuclease activity"/>
    <property type="evidence" value="ECO:0007669"/>
    <property type="project" value="UniProtKB-EC"/>
</dbReference>
<evidence type="ECO:0000256" key="4">
    <source>
        <dbReference type="ARBA" id="ARBA00022801"/>
    </source>
</evidence>
<evidence type="ECO:0000256" key="6">
    <source>
        <dbReference type="ARBA" id="ARBA00023239"/>
    </source>
</evidence>
<organism evidence="11 12">
    <name type="scientific">Candidatus Syntropharchaeum caldarium</name>
    <dbReference type="NCBI Taxonomy" id="1838285"/>
    <lineage>
        <taxon>Archaea</taxon>
        <taxon>Methanobacteriati</taxon>
        <taxon>Methanobacteriota</taxon>
        <taxon>Stenosarchaea group</taxon>
        <taxon>Methanomicrobia</taxon>
        <taxon>Methanosarcinales</taxon>
        <taxon>ANME-2 cluster</taxon>
        <taxon>Candidatus Syntropharchaeum</taxon>
    </lineage>
</organism>
<dbReference type="GO" id="GO:0003684">
    <property type="term" value="F:damaged DNA binding"/>
    <property type="evidence" value="ECO:0007669"/>
    <property type="project" value="InterPro"/>
</dbReference>
<evidence type="ECO:0000256" key="8">
    <source>
        <dbReference type="ARBA" id="ARBA00023295"/>
    </source>
</evidence>
<dbReference type="CDD" id="cd00056">
    <property type="entry name" value="ENDO3c"/>
    <property type="match status" value="1"/>
</dbReference>
<dbReference type="Proteomes" id="UP000186940">
    <property type="component" value="Unassembled WGS sequence"/>
</dbReference>
<dbReference type="STRING" id="1838285.SCAL_001211"/>
<evidence type="ECO:0000256" key="1">
    <source>
        <dbReference type="ARBA" id="ARBA00010679"/>
    </source>
</evidence>
<dbReference type="PANTHER" id="PTHR10242:SF2">
    <property type="entry name" value="N-GLYCOSYLASE_DNA LYASE"/>
    <property type="match status" value="1"/>
</dbReference>
<dbReference type="Pfam" id="PF07934">
    <property type="entry name" value="OGG_N"/>
    <property type="match status" value="1"/>
</dbReference>
<evidence type="ECO:0000256" key="7">
    <source>
        <dbReference type="ARBA" id="ARBA00023268"/>
    </source>
</evidence>
<keyword evidence="5" id="KW-0234">DNA repair</keyword>
<evidence type="ECO:0000256" key="3">
    <source>
        <dbReference type="ARBA" id="ARBA00022763"/>
    </source>
</evidence>
<dbReference type="PANTHER" id="PTHR10242">
    <property type="entry name" value="8-OXOGUANINE DNA GLYCOSYLASE"/>
    <property type="match status" value="1"/>
</dbReference>
<dbReference type="Gene3D" id="1.10.340.30">
    <property type="entry name" value="Hypothetical protein, domain 2"/>
    <property type="match status" value="1"/>
</dbReference>
<dbReference type="EC" id="4.2.99.18" evidence="2"/>
<keyword evidence="4" id="KW-0378">Hydrolase</keyword>
<dbReference type="InterPro" id="IPR003265">
    <property type="entry name" value="HhH-GPD_domain"/>
</dbReference>
<accession>A0A1F2PB24</accession>
<dbReference type="SUPFAM" id="SSF48150">
    <property type="entry name" value="DNA-glycosylase"/>
    <property type="match status" value="1"/>
</dbReference>
<dbReference type="Gene3D" id="1.10.1670.10">
    <property type="entry name" value="Helix-hairpin-Helix base-excision DNA repair enzymes (C-terminal)"/>
    <property type="match status" value="1"/>
</dbReference>
<reference evidence="11" key="1">
    <citation type="submission" date="2016-05" db="EMBL/GenBank/DDBJ databases">
        <title>Microbial consortia oxidize butane by reversing methanogenesis.</title>
        <authorList>
            <person name="Laso-Perez R."/>
            <person name="Richter M."/>
            <person name="Wegener G."/>
            <person name="Musat F."/>
        </authorList>
    </citation>
    <scope>NUCLEOTIDE SEQUENCE [LARGE SCALE GENOMIC DNA]</scope>
    <source>
        <strain evidence="11">BOX2</strain>
    </source>
</reference>
<evidence type="ECO:0000256" key="5">
    <source>
        <dbReference type="ARBA" id="ARBA00023204"/>
    </source>
</evidence>
<dbReference type="InterPro" id="IPR052054">
    <property type="entry name" value="Oxidative_DNA_repair_enzyme"/>
</dbReference>
<feature type="domain" description="HhH-GPD" evidence="10">
    <location>
        <begin position="113"/>
        <end position="283"/>
    </location>
</feature>
<dbReference type="GO" id="GO:0008534">
    <property type="term" value="F:oxidized purine nucleobase lesion DNA N-glycosylase activity"/>
    <property type="evidence" value="ECO:0007669"/>
    <property type="project" value="InterPro"/>
</dbReference>
<keyword evidence="8" id="KW-0326">Glycosidase</keyword>
<gene>
    <name evidence="11" type="ORF">SCAL_001211</name>
</gene>
<keyword evidence="7" id="KW-0511">Multifunctional enzyme</keyword>
<dbReference type="GO" id="GO:0006289">
    <property type="term" value="P:nucleotide-excision repair"/>
    <property type="evidence" value="ECO:0007669"/>
    <property type="project" value="InterPro"/>
</dbReference>
<evidence type="ECO:0000313" key="11">
    <source>
        <dbReference type="EMBL" id="OFV67836.1"/>
    </source>
</evidence>
<proteinExistence type="inferred from homology"/>
<dbReference type="InterPro" id="IPR012904">
    <property type="entry name" value="OGG_N"/>
</dbReference>
<sequence length="298" mass="35085">MELKLKKYNPFNLDHTLNCGQVFRWEKCGEWWEGVVNGVLIRLKQDKNSLFFHTYPHSINHEFLVNYFRLDDDLSEILSLIDRDDGIKEAIRAHHGLRLIRQDPWECLISYIIATNSNIPAIKRRIKALAERFGDEIIFDEKTFHVFPEPSVVAKATPDELKKCGVGYRVKYLLETAKMISDDPDLLEELKKPGYEELREELLKLPGVGYKVADCVSLFAFNKLKAFPVDLWVRRVMYQNYLRKEIPINPETGKEKPLTRSEYDMLRAFAWDHFGEYAGYAQEYLFYYKRNEQAMVSK</sequence>
<keyword evidence="3" id="KW-0227">DNA damage</keyword>
<dbReference type="EMBL" id="LYOS01000003">
    <property type="protein sequence ID" value="OFV67836.1"/>
    <property type="molecule type" value="Genomic_DNA"/>
</dbReference>
<keyword evidence="12" id="KW-1185">Reference proteome</keyword>
<dbReference type="SMART" id="SM00478">
    <property type="entry name" value="ENDO3c"/>
    <property type="match status" value="1"/>
</dbReference>
<dbReference type="AlphaFoldDB" id="A0A1F2PB24"/>
<protein>
    <recommendedName>
        <fullName evidence="2">DNA-(apurinic or apyrimidinic site) lyase</fullName>
        <ecNumber evidence="2">4.2.99.18</ecNumber>
    </recommendedName>
</protein>
<dbReference type="GO" id="GO:0006284">
    <property type="term" value="P:base-excision repair"/>
    <property type="evidence" value="ECO:0007669"/>
    <property type="project" value="InterPro"/>
</dbReference>
<dbReference type="PATRIC" id="fig|1838285.3.peg.1231"/>
<dbReference type="Pfam" id="PF00730">
    <property type="entry name" value="HhH-GPD"/>
    <property type="match status" value="1"/>
</dbReference>
<dbReference type="SUPFAM" id="SSF55945">
    <property type="entry name" value="TATA-box binding protein-like"/>
    <property type="match status" value="1"/>
</dbReference>
<name>A0A1F2PB24_9EURY</name>
<comment type="similarity">
    <text evidence="1">Belongs to the type-1 OGG1 family.</text>
</comment>
<evidence type="ECO:0000256" key="9">
    <source>
        <dbReference type="ARBA" id="ARBA00044632"/>
    </source>
</evidence>
<comment type="caution">
    <text evidence="11">The sequence shown here is derived from an EMBL/GenBank/DDBJ whole genome shotgun (WGS) entry which is preliminary data.</text>
</comment>
<evidence type="ECO:0000256" key="2">
    <source>
        <dbReference type="ARBA" id="ARBA00012720"/>
    </source>
</evidence>
<keyword evidence="6" id="KW-0456">Lyase</keyword>